<dbReference type="EMBL" id="JBHSYQ010000015">
    <property type="protein sequence ID" value="MFC6999110.1"/>
    <property type="molecule type" value="Genomic_DNA"/>
</dbReference>
<dbReference type="RefSeq" id="WP_161486689.1">
    <property type="nucleotide sequence ID" value="NZ_JBHSYQ010000015.1"/>
</dbReference>
<dbReference type="Proteomes" id="UP001596405">
    <property type="component" value="Unassembled WGS sequence"/>
</dbReference>
<evidence type="ECO:0000313" key="3">
    <source>
        <dbReference type="Proteomes" id="UP001596405"/>
    </source>
</evidence>
<reference evidence="3" key="1">
    <citation type="journal article" date="2019" name="Int. J. Syst. Evol. Microbiol.">
        <title>The Global Catalogue of Microorganisms (GCM) 10K type strain sequencing project: providing services to taxonomists for standard genome sequencing and annotation.</title>
        <authorList>
            <consortium name="The Broad Institute Genomics Platform"/>
            <consortium name="The Broad Institute Genome Sequencing Center for Infectious Disease"/>
            <person name="Wu L."/>
            <person name="Ma J."/>
        </authorList>
    </citation>
    <scope>NUCLEOTIDE SEQUENCE [LARGE SCALE GENOMIC DNA]</scope>
    <source>
        <strain evidence="3">CGMCC 4.7393</strain>
    </source>
</reference>
<organism evidence="2 3">
    <name type="scientific">Rufibacter roseus</name>
    <dbReference type="NCBI Taxonomy" id="1567108"/>
    <lineage>
        <taxon>Bacteria</taxon>
        <taxon>Pseudomonadati</taxon>
        <taxon>Bacteroidota</taxon>
        <taxon>Cytophagia</taxon>
        <taxon>Cytophagales</taxon>
        <taxon>Hymenobacteraceae</taxon>
        <taxon>Rufibacter</taxon>
    </lineage>
</organism>
<protein>
    <submittedName>
        <fullName evidence="2">Uncharacterized protein</fullName>
    </submittedName>
</protein>
<keyword evidence="1" id="KW-0812">Transmembrane</keyword>
<evidence type="ECO:0000256" key="1">
    <source>
        <dbReference type="SAM" id="Phobius"/>
    </source>
</evidence>
<keyword evidence="1" id="KW-0472">Membrane</keyword>
<comment type="caution">
    <text evidence="2">The sequence shown here is derived from an EMBL/GenBank/DDBJ whole genome shotgun (WGS) entry which is preliminary data.</text>
</comment>
<keyword evidence="1" id="KW-1133">Transmembrane helix</keyword>
<gene>
    <name evidence="2" type="ORF">ACFQHR_15855</name>
</gene>
<name>A0ABW2DN19_9BACT</name>
<keyword evidence="3" id="KW-1185">Reference proteome</keyword>
<accession>A0ABW2DN19</accession>
<evidence type="ECO:0000313" key="2">
    <source>
        <dbReference type="EMBL" id="MFC6999110.1"/>
    </source>
</evidence>
<sequence>MQKFPAFLYHHFGTRVGKFILVALVFVSIGAIFQAGVSVGEILFYVTR</sequence>
<feature type="transmembrane region" description="Helical" evidence="1">
    <location>
        <begin position="20"/>
        <end position="46"/>
    </location>
</feature>
<proteinExistence type="predicted"/>